<proteinExistence type="predicted"/>
<sequence>MTDPLFDAVTDMVANFIHSNVAGGTIENLAADPTIVDLNAFKELSGDADVNGYIVYVDWSEGTAIELGEFRHEVYFLSGWILYDSLVKNTSATIQAIKAEMRRVMNVNNLSTSRVYQRLFQSGSKSDGNHGLGKIDFVIRAIRTDVSAIS</sequence>
<name>A0A0F9IIQ9_9ZZZZ</name>
<dbReference type="AlphaFoldDB" id="A0A0F9IIQ9"/>
<comment type="caution">
    <text evidence="1">The sequence shown here is derived from an EMBL/GenBank/DDBJ whole genome shotgun (WGS) entry which is preliminary data.</text>
</comment>
<dbReference type="EMBL" id="LAZR01012312">
    <property type="protein sequence ID" value="KKM27486.1"/>
    <property type="molecule type" value="Genomic_DNA"/>
</dbReference>
<protein>
    <submittedName>
        <fullName evidence="1">Uncharacterized protein</fullName>
    </submittedName>
</protein>
<reference evidence="1" key="1">
    <citation type="journal article" date="2015" name="Nature">
        <title>Complex archaea that bridge the gap between prokaryotes and eukaryotes.</title>
        <authorList>
            <person name="Spang A."/>
            <person name="Saw J.H."/>
            <person name="Jorgensen S.L."/>
            <person name="Zaremba-Niedzwiedzka K."/>
            <person name="Martijn J."/>
            <person name="Lind A.E."/>
            <person name="van Eijk R."/>
            <person name="Schleper C."/>
            <person name="Guy L."/>
            <person name="Ettema T.J."/>
        </authorList>
    </citation>
    <scope>NUCLEOTIDE SEQUENCE</scope>
</reference>
<evidence type="ECO:0000313" key="1">
    <source>
        <dbReference type="EMBL" id="KKM27486.1"/>
    </source>
</evidence>
<organism evidence="1">
    <name type="scientific">marine sediment metagenome</name>
    <dbReference type="NCBI Taxonomy" id="412755"/>
    <lineage>
        <taxon>unclassified sequences</taxon>
        <taxon>metagenomes</taxon>
        <taxon>ecological metagenomes</taxon>
    </lineage>
</organism>
<accession>A0A0F9IIQ9</accession>
<gene>
    <name evidence="1" type="ORF">LCGC14_1574210</name>
</gene>